<dbReference type="PROSITE" id="PS00356">
    <property type="entry name" value="HTH_LACI_1"/>
    <property type="match status" value="1"/>
</dbReference>
<organism evidence="5 6">
    <name type="scientific">Leifsonia aquatica</name>
    <name type="common">Corynebacterium aquaticum</name>
    <dbReference type="NCBI Taxonomy" id="144185"/>
    <lineage>
        <taxon>Bacteria</taxon>
        <taxon>Bacillati</taxon>
        <taxon>Actinomycetota</taxon>
        <taxon>Actinomycetes</taxon>
        <taxon>Micrococcales</taxon>
        <taxon>Microbacteriaceae</taxon>
        <taxon>Leifsonia</taxon>
    </lineage>
</organism>
<dbReference type="SUPFAM" id="SSF47413">
    <property type="entry name" value="lambda repressor-like DNA-binding domains"/>
    <property type="match status" value="1"/>
</dbReference>
<dbReference type="PANTHER" id="PTHR30146">
    <property type="entry name" value="LACI-RELATED TRANSCRIPTIONAL REPRESSOR"/>
    <property type="match status" value="1"/>
</dbReference>
<evidence type="ECO:0000259" key="4">
    <source>
        <dbReference type="PROSITE" id="PS50932"/>
    </source>
</evidence>
<feature type="domain" description="HTH lacI-type" evidence="4">
    <location>
        <begin position="13"/>
        <end position="67"/>
    </location>
</feature>
<dbReference type="Pfam" id="PF00356">
    <property type="entry name" value="LacI"/>
    <property type="match status" value="1"/>
</dbReference>
<dbReference type="InterPro" id="IPR010982">
    <property type="entry name" value="Lambda_DNA-bd_dom_sf"/>
</dbReference>
<dbReference type="AlphaFoldDB" id="A0A7W4UY72"/>
<dbReference type="SMART" id="SM00354">
    <property type="entry name" value="HTH_LACI"/>
    <property type="match status" value="1"/>
</dbReference>
<evidence type="ECO:0000256" key="1">
    <source>
        <dbReference type="ARBA" id="ARBA00023015"/>
    </source>
</evidence>
<gene>
    <name evidence="5" type="ORF">FHX33_002917</name>
</gene>
<name>A0A7W4UY72_LEIAQ</name>
<accession>A0A7W4UY72</accession>
<proteinExistence type="predicted"/>
<sequence>MTDGSRPASLRAATLADVAREAGVSPAAVSKVIRGAYGVSDGMRERVGAAIERLDYRPRTAARAMRGTTTTFGITVPQLGNEFLTTVVRGAVAALDGTGFDVILAPSEFASSMHAVESLLDRQVAGIVAIAPPSDPERLDRLARHVPLVQLGGHQYSERFDTVAGDDRAGARLVVDHLLGLGHRRIAHLTRAYAAEDEQRVDPHSLRLVTYAAAMRTAGAEPQVTQSEASEESAHAAALRLLDGADRPTAIFAANDTLALGVLRAVAERGLTAADVSVAGYDDIDIARHPLLDLTTVDQRGDEMGRTAATMLLERLDGRTEPRRFCTDPRLRVRGTTRPAPVG</sequence>
<dbReference type="PROSITE" id="PS50932">
    <property type="entry name" value="HTH_LACI_2"/>
    <property type="match status" value="1"/>
</dbReference>
<dbReference type="CDD" id="cd06267">
    <property type="entry name" value="PBP1_LacI_sugar_binding-like"/>
    <property type="match status" value="1"/>
</dbReference>
<keyword evidence="2" id="KW-0238">DNA-binding</keyword>
<dbReference type="Pfam" id="PF13377">
    <property type="entry name" value="Peripla_BP_3"/>
    <property type="match status" value="1"/>
</dbReference>
<dbReference type="PANTHER" id="PTHR30146:SF109">
    <property type="entry name" value="HTH-TYPE TRANSCRIPTIONAL REGULATOR GALS"/>
    <property type="match status" value="1"/>
</dbReference>
<dbReference type="InterPro" id="IPR028082">
    <property type="entry name" value="Peripla_BP_I"/>
</dbReference>
<dbReference type="CDD" id="cd01392">
    <property type="entry name" value="HTH_LacI"/>
    <property type="match status" value="1"/>
</dbReference>
<keyword evidence="1" id="KW-0805">Transcription regulation</keyword>
<dbReference type="Proteomes" id="UP000538196">
    <property type="component" value="Unassembled WGS sequence"/>
</dbReference>
<dbReference type="InterPro" id="IPR000843">
    <property type="entry name" value="HTH_LacI"/>
</dbReference>
<dbReference type="EMBL" id="JACHVP010000003">
    <property type="protein sequence ID" value="MBB2968147.1"/>
    <property type="molecule type" value="Genomic_DNA"/>
</dbReference>
<protein>
    <submittedName>
        <fullName evidence="5">LacI family transcriptional regulator</fullName>
    </submittedName>
</protein>
<dbReference type="InterPro" id="IPR046335">
    <property type="entry name" value="LacI/GalR-like_sensor"/>
</dbReference>
<reference evidence="5 6" key="1">
    <citation type="submission" date="2020-08" db="EMBL/GenBank/DDBJ databases">
        <title>Sequencing the genomes of 1000 actinobacteria strains.</title>
        <authorList>
            <person name="Klenk H.-P."/>
        </authorList>
    </citation>
    <scope>NUCLEOTIDE SEQUENCE [LARGE SCALE GENOMIC DNA]</scope>
    <source>
        <strain evidence="5 6">DSM 20146</strain>
    </source>
</reference>
<dbReference type="SUPFAM" id="SSF53822">
    <property type="entry name" value="Periplasmic binding protein-like I"/>
    <property type="match status" value="1"/>
</dbReference>
<dbReference type="RefSeq" id="WP_183428656.1">
    <property type="nucleotide sequence ID" value="NZ_JACHVP010000003.1"/>
</dbReference>
<dbReference type="GO" id="GO:0003700">
    <property type="term" value="F:DNA-binding transcription factor activity"/>
    <property type="evidence" value="ECO:0007669"/>
    <property type="project" value="TreeGrafter"/>
</dbReference>
<dbReference type="Gene3D" id="1.10.260.40">
    <property type="entry name" value="lambda repressor-like DNA-binding domains"/>
    <property type="match status" value="1"/>
</dbReference>
<evidence type="ECO:0000256" key="2">
    <source>
        <dbReference type="ARBA" id="ARBA00023125"/>
    </source>
</evidence>
<evidence type="ECO:0000313" key="6">
    <source>
        <dbReference type="Proteomes" id="UP000538196"/>
    </source>
</evidence>
<dbReference type="GO" id="GO:0000976">
    <property type="term" value="F:transcription cis-regulatory region binding"/>
    <property type="evidence" value="ECO:0007669"/>
    <property type="project" value="TreeGrafter"/>
</dbReference>
<keyword evidence="3" id="KW-0804">Transcription</keyword>
<comment type="caution">
    <text evidence="5">The sequence shown here is derived from an EMBL/GenBank/DDBJ whole genome shotgun (WGS) entry which is preliminary data.</text>
</comment>
<evidence type="ECO:0000313" key="5">
    <source>
        <dbReference type="EMBL" id="MBB2968147.1"/>
    </source>
</evidence>
<dbReference type="Gene3D" id="3.40.50.2300">
    <property type="match status" value="2"/>
</dbReference>
<keyword evidence="6" id="KW-1185">Reference proteome</keyword>
<evidence type="ECO:0000256" key="3">
    <source>
        <dbReference type="ARBA" id="ARBA00023163"/>
    </source>
</evidence>